<dbReference type="EMBL" id="JAEUAK010000004">
    <property type="protein sequence ID" value="MBW9053468.1"/>
    <property type="molecule type" value="Genomic_DNA"/>
</dbReference>
<keyword evidence="1" id="KW-0732">Signal</keyword>
<gene>
    <name evidence="2" type="ORF">JNB85_13720</name>
</gene>
<evidence type="ECO:0000256" key="1">
    <source>
        <dbReference type="SAM" id="SignalP"/>
    </source>
</evidence>
<proteinExistence type="predicted"/>
<protein>
    <submittedName>
        <fullName evidence="2">Cell wall anchor protein</fullName>
    </submittedName>
</protein>
<feature type="signal peptide" evidence="1">
    <location>
        <begin position="1"/>
        <end position="18"/>
    </location>
</feature>
<name>A0ABS7GU39_9HYPH</name>
<reference evidence="2 3" key="1">
    <citation type="journal article" date="2021" name="MBio">
        <title>Poor Competitiveness of Bradyrhizobium in Pigeon Pea Root Colonization in Indian Soils.</title>
        <authorList>
            <person name="Chalasani D."/>
            <person name="Basu A."/>
            <person name="Pullabhotla S.V.S.R.N."/>
            <person name="Jorrin B."/>
            <person name="Neal A.L."/>
            <person name="Poole P.S."/>
            <person name="Podile A.R."/>
            <person name="Tkacz A."/>
        </authorList>
    </citation>
    <scope>NUCLEOTIDE SEQUENCE [LARGE SCALE GENOMIC DNA]</scope>
    <source>
        <strain evidence="2 3">HU56</strain>
    </source>
</reference>
<organism evidence="2 3">
    <name type="scientific">Rhizobium mesosinicum</name>
    <dbReference type="NCBI Taxonomy" id="335017"/>
    <lineage>
        <taxon>Bacteria</taxon>
        <taxon>Pseudomonadati</taxon>
        <taxon>Pseudomonadota</taxon>
        <taxon>Alphaproteobacteria</taxon>
        <taxon>Hyphomicrobiales</taxon>
        <taxon>Rhizobiaceae</taxon>
        <taxon>Rhizobium/Agrobacterium group</taxon>
        <taxon>Rhizobium</taxon>
    </lineage>
</organism>
<dbReference type="RefSeq" id="WP_220334830.1">
    <property type="nucleotide sequence ID" value="NZ_JAEUAK010000004.1"/>
</dbReference>
<evidence type="ECO:0000313" key="3">
    <source>
        <dbReference type="Proteomes" id="UP000717752"/>
    </source>
</evidence>
<accession>A0ABS7GU39</accession>
<comment type="caution">
    <text evidence="2">The sequence shown here is derived from an EMBL/GenBank/DDBJ whole genome shotgun (WGS) entry which is preliminary data.</text>
</comment>
<keyword evidence="3" id="KW-1185">Reference proteome</keyword>
<feature type="chain" id="PRO_5046739918" evidence="1">
    <location>
        <begin position="19"/>
        <end position="109"/>
    </location>
</feature>
<dbReference type="PROSITE" id="PS51257">
    <property type="entry name" value="PROKAR_LIPOPROTEIN"/>
    <property type="match status" value="1"/>
</dbReference>
<sequence>MRALLIVAAAAVGLSACTTTDTSKINTAIQKNLPKTCSAIETAHIAFAAVAATGKIKDSTVRKEAAAYQGIQIVCDDPGNATAASTLIAAAQAYLVISTALKEAKAAAE</sequence>
<evidence type="ECO:0000313" key="2">
    <source>
        <dbReference type="EMBL" id="MBW9053468.1"/>
    </source>
</evidence>
<dbReference type="Proteomes" id="UP000717752">
    <property type="component" value="Unassembled WGS sequence"/>
</dbReference>